<keyword evidence="1" id="KW-0812">Transmembrane</keyword>
<accession>A0A3M7T890</accession>
<keyword evidence="3" id="KW-1185">Reference proteome</keyword>
<evidence type="ECO:0000256" key="1">
    <source>
        <dbReference type="SAM" id="Phobius"/>
    </source>
</evidence>
<gene>
    <name evidence="2" type="ORF">BpHYR1_027217</name>
</gene>
<name>A0A3M7T890_BRAPC</name>
<sequence length="97" mass="11581">MSSWFESKTGVVFIMAQYKNTLLPYQFRFELTVKGCVMDFINLIIINILFFFRDTSNQNNIHVIKPELIHVRKNMNIYFIMNLNTVFTCSILLHRIQ</sequence>
<organism evidence="2 3">
    <name type="scientific">Brachionus plicatilis</name>
    <name type="common">Marine rotifer</name>
    <name type="synonym">Brachionus muelleri</name>
    <dbReference type="NCBI Taxonomy" id="10195"/>
    <lineage>
        <taxon>Eukaryota</taxon>
        <taxon>Metazoa</taxon>
        <taxon>Spiralia</taxon>
        <taxon>Gnathifera</taxon>
        <taxon>Rotifera</taxon>
        <taxon>Eurotatoria</taxon>
        <taxon>Monogononta</taxon>
        <taxon>Pseudotrocha</taxon>
        <taxon>Ploima</taxon>
        <taxon>Brachionidae</taxon>
        <taxon>Brachionus</taxon>
    </lineage>
</organism>
<dbReference type="EMBL" id="REGN01000143">
    <property type="protein sequence ID" value="RNA44175.1"/>
    <property type="molecule type" value="Genomic_DNA"/>
</dbReference>
<proteinExistence type="predicted"/>
<dbReference type="AlphaFoldDB" id="A0A3M7T890"/>
<reference evidence="2 3" key="1">
    <citation type="journal article" date="2018" name="Sci. Rep.">
        <title>Genomic signatures of local adaptation to the degree of environmental predictability in rotifers.</title>
        <authorList>
            <person name="Franch-Gras L."/>
            <person name="Hahn C."/>
            <person name="Garcia-Roger E.M."/>
            <person name="Carmona M.J."/>
            <person name="Serra M."/>
            <person name="Gomez A."/>
        </authorList>
    </citation>
    <scope>NUCLEOTIDE SEQUENCE [LARGE SCALE GENOMIC DNA]</scope>
    <source>
        <strain evidence="2">HYR1</strain>
    </source>
</reference>
<feature type="transmembrane region" description="Helical" evidence="1">
    <location>
        <begin position="77"/>
        <end position="96"/>
    </location>
</feature>
<protein>
    <submittedName>
        <fullName evidence="2">Uncharacterized protein</fullName>
    </submittedName>
</protein>
<keyword evidence="1" id="KW-0472">Membrane</keyword>
<comment type="caution">
    <text evidence="2">The sequence shown here is derived from an EMBL/GenBank/DDBJ whole genome shotgun (WGS) entry which is preliminary data.</text>
</comment>
<feature type="transmembrane region" description="Helical" evidence="1">
    <location>
        <begin position="31"/>
        <end position="52"/>
    </location>
</feature>
<evidence type="ECO:0000313" key="3">
    <source>
        <dbReference type="Proteomes" id="UP000276133"/>
    </source>
</evidence>
<dbReference type="Proteomes" id="UP000276133">
    <property type="component" value="Unassembled WGS sequence"/>
</dbReference>
<keyword evidence="1" id="KW-1133">Transmembrane helix</keyword>
<evidence type="ECO:0000313" key="2">
    <source>
        <dbReference type="EMBL" id="RNA44175.1"/>
    </source>
</evidence>